<evidence type="ECO:0000256" key="4">
    <source>
        <dbReference type="ARBA" id="ARBA00022692"/>
    </source>
</evidence>
<evidence type="ECO:0000256" key="2">
    <source>
        <dbReference type="ARBA" id="ARBA00008873"/>
    </source>
</evidence>
<keyword evidence="5 8" id="KW-1133">Transmembrane helix</keyword>
<keyword evidence="3" id="KW-0813">Transport</keyword>
<accession>A0ABY9VG79</accession>
<dbReference type="SUPFAM" id="SSF161111">
    <property type="entry name" value="Cation efflux protein transmembrane domain-like"/>
    <property type="match status" value="1"/>
</dbReference>
<evidence type="ECO:0000256" key="7">
    <source>
        <dbReference type="ARBA" id="ARBA00023136"/>
    </source>
</evidence>
<evidence type="ECO:0000256" key="5">
    <source>
        <dbReference type="ARBA" id="ARBA00022989"/>
    </source>
</evidence>
<comment type="subcellular location">
    <subcellularLocation>
        <location evidence="1">Membrane</location>
        <topology evidence="1">Multi-pass membrane protein</topology>
    </subcellularLocation>
</comment>
<protein>
    <submittedName>
        <fullName evidence="11">Cation diffusion facilitator family transporter</fullName>
    </submittedName>
</protein>
<evidence type="ECO:0000259" key="9">
    <source>
        <dbReference type="Pfam" id="PF01545"/>
    </source>
</evidence>
<dbReference type="Pfam" id="PF01545">
    <property type="entry name" value="Cation_efflux"/>
    <property type="match status" value="1"/>
</dbReference>
<name>A0ABY9VG79_9BACI</name>
<evidence type="ECO:0000259" key="10">
    <source>
        <dbReference type="Pfam" id="PF16916"/>
    </source>
</evidence>
<organism evidence="11 12">
    <name type="scientific">Mesobacillus jeotgali</name>
    <dbReference type="NCBI Taxonomy" id="129985"/>
    <lineage>
        <taxon>Bacteria</taxon>
        <taxon>Bacillati</taxon>
        <taxon>Bacillota</taxon>
        <taxon>Bacilli</taxon>
        <taxon>Bacillales</taxon>
        <taxon>Bacillaceae</taxon>
        <taxon>Mesobacillus</taxon>
    </lineage>
</organism>
<keyword evidence="7 8" id="KW-0472">Membrane</keyword>
<dbReference type="PANTHER" id="PTHR11562">
    <property type="entry name" value="CATION EFFLUX PROTEIN/ ZINC TRANSPORTER"/>
    <property type="match status" value="1"/>
</dbReference>
<dbReference type="NCBIfam" id="TIGR01297">
    <property type="entry name" value="CDF"/>
    <property type="match status" value="1"/>
</dbReference>
<evidence type="ECO:0000313" key="11">
    <source>
        <dbReference type="EMBL" id="WNF22583.1"/>
    </source>
</evidence>
<dbReference type="Gene3D" id="1.20.1510.10">
    <property type="entry name" value="Cation efflux protein transmembrane domain"/>
    <property type="match status" value="1"/>
</dbReference>
<feature type="transmembrane region" description="Helical" evidence="8">
    <location>
        <begin position="168"/>
        <end position="188"/>
    </location>
</feature>
<dbReference type="InterPro" id="IPR050681">
    <property type="entry name" value="CDF/SLC30A"/>
</dbReference>
<evidence type="ECO:0000256" key="8">
    <source>
        <dbReference type="SAM" id="Phobius"/>
    </source>
</evidence>
<dbReference type="InterPro" id="IPR058533">
    <property type="entry name" value="Cation_efflux_TM"/>
</dbReference>
<dbReference type="EMBL" id="CP134494">
    <property type="protein sequence ID" value="WNF22583.1"/>
    <property type="molecule type" value="Genomic_DNA"/>
</dbReference>
<dbReference type="PANTHER" id="PTHR11562:SF17">
    <property type="entry name" value="RE54080P-RELATED"/>
    <property type="match status" value="1"/>
</dbReference>
<keyword evidence="4 8" id="KW-0812">Transmembrane</keyword>
<feature type="transmembrane region" description="Helical" evidence="8">
    <location>
        <begin position="142"/>
        <end position="162"/>
    </location>
</feature>
<dbReference type="RefSeq" id="WP_192469987.1">
    <property type="nucleotide sequence ID" value="NZ_CP109811.1"/>
</dbReference>
<reference evidence="11 12" key="1">
    <citation type="submission" date="2023-09" db="EMBL/GenBank/DDBJ databases">
        <title>Microbial mechanism of fulvic acid promoting antimony reduction mineralization in rice fields.</title>
        <authorList>
            <person name="Chen G."/>
            <person name="Lan J."/>
        </authorList>
    </citation>
    <scope>NUCLEOTIDE SEQUENCE [LARGE SCALE GENOMIC DNA]</scope>
    <source>
        <strain evidence="11 12">PS1</strain>
    </source>
</reference>
<dbReference type="InterPro" id="IPR027470">
    <property type="entry name" value="Cation_efflux_CTD"/>
</dbReference>
<dbReference type="Proteomes" id="UP001303324">
    <property type="component" value="Chromosome"/>
</dbReference>
<feature type="transmembrane region" description="Helical" evidence="8">
    <location>
        <begin position="111"/>
        <end position="130"/>
    </location>
</feature>
<dbReference type="Pfam" id="PF16916">
    <property type="entry name" value="ZT_dimer"/>
    <property type="match status" value="1"/>
</dbReference>
<dbReference type="InterPro" id="IPR002524">
    <property type="entry name" value="Cation_efflux"/>
</dbReference>
<dbReference type="InterPro" id="IPR027469">
    <property type="entry name" value="Cation_efflux_TMD_sf"/>
</dbReference>
<feature type="transmembrane region" description="Helical" evidence="8">
    <location>
        <begin position="12"/>
        <end position="33"/>
    </location>
</feature>
<proteinExistence type="inferred from homology"/>
<evidence type="ECO:0000256" key="6">
    <source>
        <dbReference type="ARBA" id="ARBA00023065"/>
    </source>
</evidence>
<sequence>MGKNKHKSMGVAFFLNLSFTIIEIIGGILTGSIAIISDAIHDLGDSISLGMSWYLERKASRKPSDKYTFGYKRLSLMGSLLNAAVLIFGSLYVLIEAGKRLFEPVSPNSQGMFWLAILGIAVNGYAAYRIKKGESGMNQKMLSWHLLEDLLGWIAVLVVSIIMQFKEIPILDPLLSIGITLFVLYHVIKNLKKTLVILMDAVPQEVNLKDMKDQFLNLEYVMDIHNLHYWSLDGKSSAFSTHLIVQEKLENGQEEVIRNKIRQILKNNDEGIDFISIQVERGRKTC</sequence>
<gene>
    <name evidence="11" type="ORF">RH061_20900</name>
</gene>
<feature type="domain" description="Cation efflux protein cytoplasmic" evidence="10">
    <location>
        <begin position="203"/>
        <end position="280"/>
    </location>
</feature>
<keyword evidence="12" id="KW-1185">Reference proteome</keyword>
<feature type="domain" description="Cation efflux protein transmembrane" evidence="9">
    <location>
        <begin position="11"/>
        <end position="199"/>
    </location>
</feature>
<evidence type="ECO:0000313" key="12">
    <source>
        <dbReference type="Proteomes" id="UP001303324"/>
    </source>
</evidence>
<feature type="transmembrane region" description="Helical" evidence="8">
    <location>
        <begin position="76"/>
        <end position="95"/>
    </location>
</feature>
<keyword evidence="6" id="KW-0406">Ion transport</keyword>
<evidence type="ECO:0000256" key="1">
    <source>
        <dbReference type="ARBA" id="ARBA00004141"/>
    </source>
</evidence>
<evidence type="ECO:0000256" key="3">
    <source>
        <dbReference type="ARBA" id="ARBA00022448"/>
    </source>
</evidence>
<comment type="similarity">
    <text evidence="2">Belongs to the cation diffusion facilitator (CDF) transporter (TC 2.A.4) family. SLC30A subfamily.</text>
</comment>